<dbReference type="Pfam" id="PF02136">
    <property type="entry name" value="NTF2"/>
    <property type="match status" value="1"/>
</dbReference>
<dbReference type="EMBL" id="DS113187">
    <property type="protein sequence ID" value="EAY21876.1"/>
    <property type="molecule type" value="Genomic_DNA"/>
</dbReference>
<dbReference type="VEuPathDB" id="TrichDB:TVAGG3_0957340"/>
<protein>
    <recommendedName>
        <fullName evidence="1">NTF2 domain-containing protein</fullName>
    </recommendedName>
</protein>
<name>A2DCD9_TRIV3</name>
<reference evidence="2" key="1">
    <citation type="submission" date="2006-10" db="EMBL/GenBank/DDBJ databases">
        <authorList>
            <person name="Amadeo P."/>
            <person name="Zhao Q."/>
            <person name="Wortman J."/>
            <person name="Fraser-Liggett C."/>
            <person name="Carlton J."/>
        </authorList>
    </citation>
    <scope>NUCLEOTIDE SEQUENCE</scope>
    <source>
        <strain evidence="2">G3</strain>
    </source>
</reference>
<dbReference type="AlphaFoldDB" id="A2DCD9"/>
<accession>A2DCD9</accession>
<sequence length="145" mass="16732">MERTIDKETVLMFIKAYYTSFAHDPQSLVKFYDPESYVYRPGMEGSVGIKFEDAKEQIVNYTKLGSTVNVKNYQILPIADKTNVIVNGTIEYEGQITSFTQFFTIGFRNQAVWILSDSITDFNASLSEEELTKDLVEPQRNERHH</sequence>
<dbReference type="Gene3D" id="3.10.450.50">
    <property type="match status" value="1"/>
</dbReference>
<dbReference type="VEuPathDB" id="TrichDB:TVAG_249360"/>
<dbReference type="SMR" id="A2DCD9"/>
<dbReference type="Proteomes" id="UP000001542">
    <property type="component" value="Unassembled WGS sequence"/>
</dbReference>
<keyword evidence="3" id="KW-1185">Reference proteome</keyword>
<dbReference type="InterPro" id="IPR002075">
    <property type="entry name" value="NTF2_dom"/>
</dbReference>
<dbReference type="RefSeq" id="XP_001582862.1">
    <property type="nucleotide sequence ID" value="XM_001582812.1"/>
</dbReference>
<dbReference type="InterPro" id="IPR032710">
    <property type="entry name" value="NTF2-like_dom_sf"/>
</dbReference>
<dbReference type="SUPFAM" id="SSF54427">
    <property type="entry name" value="NTF2-like"/>
    <property type="match status" value="1"/>
</dbReference>
<evidence type="ECO:0000313" key="3">
    <source>
        <dbReference type="Proteomes" id="UP000001542"/>
    </source>
</evidence>
<evidence type="ECO:0000313" key="2">
    <source>
        <dbReference type="EMBL" id="EAY21876.1"/>
    </source>
</evidence>
<dbReference type="InterPro" id="IPR018222">
    <property type="entry name" value="Nuclear_transport_factor_2_euk"/>
</dbReference>
<dbReference type="PROSITE" id="PS50177">
    <property type="entry name" value="NTF2_DOMAIN"/>
    <property type="match status" value="1"/>
</dbReference>
<dbReference type="InParanoid" id="A2DCD9"/>
<dbReference type="KEGG" id="tva:5467428"/>
<proteinExistence type="predicted"/>
<gene>
    <name evidence="2" type="ORF">TVAG_249360</name>
</gene>
<reference evidence="2" key="2">
    <citation type="journal article" date="2007" name="Science">
        <title>Draft genome sequence of the sexually transmitted pathogen Trichomonas vaginalis.</title>
        <authorList>
            <person name="Carlton J.M."/>
            <person name="Hirt R.P."/>
            <person name="Silva J.C."/>
            <person name="Delcher A.L."/>
            <person name="Schatz M."/>
            <person name="Zhao Q."/>
            <person name="Wortman J.R."/>
            <person name="Bidwell S.L."/>
            <person name="Alsmark U.C.M."/>
            <person name="Besteiro S."/>
            <person name="Sicheritz-Ponten T."/>
            <person name="Noel C.J."/>
            <person name="Dacks J.B."/>
            <person name="Foster P.G."/>
            <person name="Simillion C."/>
            <person name="Van de Peer Y."/>
            <person name="Miranda-Saavedra D."/>
            <person name="Barton G.J."/>
            <person name="Westrop G.D."/>
            <person name="Mueller S."/>
            <person name="Dessi D."/>
            <person name="Fiori P.L."/>
            <person name="Ren Q."/>
            <person name="Paulsen I."/>
            <person name="Zhang H."/>
            <person name="Bastida-Corcuera F.D."/>
            <person name="Simoes-Barbosa A."/>
            <person name="Brown M.T."/>
            <person name="Hayes R.D."/>
            <person name="Mukherjee M."/>
            <person name="Okumura C.Y."/>
            <person name="Schneider R."/>
            <person name="Smith A.J."/>
            <person name="Vanacova S."/>
            <person name="Villalvazo M."/>
            <person name="Haas B.J."/>
            <person name="Pertea M."/>
            <person name="Feldblyum T.V."/>
            <person name="Utterback T.R."/>
            <person name="Shu C.L."/>
            <person name="Osoegawa K."/>
            <person name="de Jong P.J."/>
            <person name="Hrdy I."/>
            <person name="Horvathova L."/>
            <person name="Zubacova Z."/>
            <person name="Dolezal P."/>
            <person name="Malik S.B."/>
            <person name="Logsdon J.M. Jr."/>
            <person name="Henze K."/>
            <person name="Gupta A."/>
            <person name="Wang C.C."/>
            <person name="Dunne R.L."/>
            <person name="Upcroft J.A."/>
            <person name="Upcroft P."/>
            <person name="White O."/>
            <person name="Salzberg S.L."/>
            <person name="Tang P."/>
            <person name="Chiu C.-H."/>
            <person name="Lee Y.-S."/>
            <person name="Embley T.M."/>
            <person name="Coombs G.H."/>
            <person name="Mottram J.C."/>
            <person name="Tachezy J."/>
            <person name="Fraser-Liggett C.M."/>
            <person name="Johnson P.J."/>
        </authorList>
    </citation>
    <scope>NUCLEOTIDE SEQUENCE [LARGE SCALE GENOMIC DNA]</scope>
    <source>
        <strain evidence="2">G3</strain>
    </source>
</reference>
<evidence type="ECO:0000259" key="1">
    <source>
        <dbReference type="PROSITE" id="PS50177"/>
    </source>
</evidence>
<feature type="domain" description="NTF2" evidence="1">
    <location>
        <begin position="9"/>
        <end position="121"/>
    </location>
</feature>
<organism evidence="2 3">
    <name type="scientific">Trichomonas vaginalis (strain ATCC PRA-98 / G3)</name>
    <dbReference type="NCBI Taxonomy" id="412133"/>
    <lineage>
        <taxon>Eukaryota</taxon>
        <taxon>Metamonada</taxon>
        <taxon>Parabasalia</taxon>
        <taxon>Trichomonadida</taxon>
        <taxon>Trichomonadidae</taxon>
        <taxon>Trichomonas</taxon>
    </lineage>
</organism>